<gene>
    <name evidence="2" type="ORF">NDU88_001775</name>
</gene>
<name>A0AAV7LDS2_PLEWA</name>
<reference evidence="2" key="1">
    <citation type="journal article" date="2022" name="bioRxiv">
        <title>Sequencing and chromosome-scale assembly of the giantPleurodeles waltlgenome.</title>
        <authorList>
            <person name="Brown T."/>
            <person name="Elewa A."/>
            <person name="Iarovenko S."/>
            <person name="Subramanian E."/>
            <person name="Araus A.J."/>
            <person name="Petzold A."/>
            <person name="Susuki M."/>
            <person name="Suzuki K.-i.T."/>
            <person name="Hayashi T."/>
            <person name="Toyoda A."/>
            <person name="Oliveira C."/>
            <person name="Osipova E."/>
            <person name="Leigh N.D."/>
            <person name="Simon A."/>
            <person name="Yun M.H."/>
        </authorList>
    </citation>
    <scope>NUCLEOTIDE SEQUENCE</scope>
    <source>
        <strain evidence="2">20211129_DDA</strain>
        <tissue evidence="2">Liver</tissue>
    </source>
</reference>
<protein>
    <submittedName>
        <fullName evidence="2">Uncharacterized protein</fullName>
    </submittedName>
</protein>
<feature type="region of interest" description="Disordered" evidence="1">
    <location>
        <begin position="46"/>
        <end position="216"/>
    </location>
</feature>
<accession>A0AAV7LDS2</accession>
<evidence type="ECO:0000313" key="2">
    <source>
        <dbReference type="EMBL" id="KAJ1088619.1"/>
    </source>
</evidence>
<dbReference type="EMBL" id="JANPWB010000015">
    <property type="protein sequence ID" value="KAJ1088619.1"/>
    <property type="molecule type" value="Genomic_DNA"/>
</dbReference>
<dbReference type="Proteomes" id="UP001066276">
    <property type="component" value="Chromosome 11"/>
</dbReference>
<dbReference type="AlphaFoldDB" id="A0AAV7LDS2"/>
<evidence type="ECO:0000256" key="1">
    <source>
        <dbReference type="SAM" id="MobiDB-lite"/>
    </source>
</evidence>
<evidence type="ECO:0000313" key="3">
    <source>
        <dbReference type="Proteomes" id="UP001066276"/>
    </source>
</evidence>
<feature type="compositionally biased region" description="Polar residues" evidence="1">
    <location>
        <begin position="89"/>
        <end position="100"/>
    </location>
</feature>
<comment type="caution">
    <text evidence="2">The sequence shown here is derived from an EMBL/GenBank/DDBJ whole genome shotgun (WGS) entry which is preliminary data.</text>
</comment>
<sequence>MCSKAKRYHAAPIANISARGHERKTYLHAPTRGASLHALRQHSREPGCVAAARSRATIQLPPHRCPPVSRSRRSSRQAQAHGAERQHSPTHPTKLPTSQHQHPRGPWGDSPADWAPLSSPPDRDPHGSGRYPQCHRLPKVESGRGPSSVSQPRERRDPGCSRVAPTRWAPGSALPRLSAPQPPVPQGNPQHLGSPQPNDTSPHRGEPQPAPGSWPW</sequence>
<organism evidence="2 3">
    <name type="scientific">Pleurodeles waltl</name>
    <name type="common">Iberian ribbed newt</name>
    <dbReference type="NCBI Taxonomy" id="8319"/>
    <lineage>
        <taxon>Eukaryota</taxon>
        <taxon>Metazoa</taxon>
        <taxon>Chordata</taxon>
        <taxon>Craniata</taxon>
        <taxon>Vertebrata</taxon>
        <taxon>Euteleostomi</taxon>
        <taxon>Amphibia</taxon>
        <taxon>Batrachia</taxon>
        <taxon>Caudata</taxon>
        <taxon>Salamandroidea</taxon>
        <taxon>Salamandridae</taxon>
        <taxon>Pleurodelinae</taxon>
        <taxon>Pleurodeles</taxon>
    </lineage>
</organism>
<feature type="compositionally biased region" description="Polar residues" evidence="1">
    <location>
        <begin position="187"/>
        <end position="200"/>
    </location>
</feature>
<keyword evidence="3" id="KW-1185">Reference proteome</keyword>
<proteinExistence type="predicted"/>